<keyword evidence="2" id="KW-0479">Metal-binding</keyword>
<dbReference type="Gene3D" id="3.40.800.10">
    <property type="entry name" value="Ureohydrolase domain"/>
    <property type="match status" value="1"/>
</dbReference>
<dbReference type="InterPro" id="IPR023696">
    <property type="entry name" value="Ureohydrolase_dom_sf"/>
</dbReference>
<dbReference type="InterPro" id="IPR006035">
    <property type="entry name" value="Ureohydrolase"/>
</dbReference>
<dbReference type="OrthoDB" id="9788689at2"/>
<accession>A0A7J5B972</accession>
<evidence type="ECO:0008006" key="7">
    <source>
        <dbReference type="Google" id="ProtNLM"/>
    </source>
</evidence>
<dbReference type="Proteomes" id="UP000433493">
    <property type="component" value="Unassembled WGS sequence"/>
</dbReference>
<evidence type="ECO:0000313" key="5">
    <source>
        <dbReference type="EMBL" id="KAB1641939.1"/>
    </source>
</evidence>
<protein>
    <recommendedName>
        <fullName evidence="7">Agmatinase</fullName>
    </recommendedName>
</protein>
<dbReference type="PANTHER" id="PTHR11358">
    <property type="entry name" value="ARGINASE/AGMATINASE"/>
    <property type="match status" value="1"/>
</dbReference>
<proteinExistence type="inferred from homology"/>
<evidence type="ECO:0000256" key="3">
    <source>
        <dbReference type="ARBA" id="ARBA00022801"/>
    </source>
</evidence>
<dbReference type="InterPro" id="IPR020855">
    <property type="entry name" value="Ureohydrolase_Mn_BS"/>
</dbReference>
<dbReference type="PANTHER" id="PTHR11358:SF26">
    <property type="entry name" value="GUANIDINO ACID HYDROLASE, MITOCHONDRIAL"/>
    <property type="match status" value="1"/>
</dbReference>
<name>A0A7J5B972_9MICO</name>
<dbReference type="GO" id="GO:0046872">
    <property type="term" value="F:metal ion binding"/>
    <property type="evidence" value="ECO:0007669"/>
    <property type="project" value="UniProtKB-KW"/>
</dbReference>
<dbReference type="AlphaFoldDB" id="A0A7J5B972"/>
<dbReference type="RefSeq" id="WP_158052889.1">
    <property type="nucleotide sequence ID" value="NZ_WBKB01000007.1"/>
</dbReference>
<evidence type="ECO:0000256" key="4">
    <source>
        <dbReference type="RuleBase" id="RU003684"/>
    </source>
</evidence>
<dbReference type="EMBL" id="WBKB01000007">
    <property type="protein sequence ID" value="KAB1641939.1"/>
    <property type="molecule type" value="Genomic_DNA"/>
</dbReference>
<dbReference type="Pfam" id="PF00491">
    <property type="entry name" value="Arginase"/>
    <property type="match status" value="1"/>
</dbReference>
<comment type="similarity">
    <text evidence="1">Belongs to the arginase family. Agmatinase subfamily.</text>
</comment>
<dbReference type="GO" id="GO:0008783">
    <property type="term" value="F:agmatinase activity"/>
    <property type="evidence" value="ECO:0007669"/>
    <property type="project" value="TreeGrafter"/>
</dbReference>
<organism evidence="5 6">
    <name type="scientific">Gulosibacter chungangensis</name>
    <dbReference type="NCBI Taxonomy" id="979746"/>
    <lineage>
        <taxon>Bacteria</taxon>
        <taxon>Bacillati</taxon>
        <taxon>Actinomycetota</taxon>
        <taxon>Actinomycetes</taxon>
        <taxon>Micrococcales</taxon>
        <taxon>Microbacteriaceae</taxon>
        <taxon>Gulosibacter</taxon>
    </lineage>
</organism>
<dbReference type="GO" id="GO:0033389">
    <property type="term" value="P:putrescine biosynthetic process from arginine, via agmatine"/>
    <property type="evidence" value="ECO:0007669"/>
    <property type="project" value="TreeGrafter"/>
</dbReference>
<evidence type="ECO:0000256" key="1">
    <source>
        <dbReference type="ARBA" id="ARBA00009227"/>
    </source>
</evidence>
<evidence type="ECO:0000313" key="6">
    <source>
        <dbReference type="Proteomes" id="UP000433493"/>
    </source>
</evidence>
<gene>
    <name evidence="5" type="ORF">F8O05_11515</name>
</gene>
<evidence type="ECO:0000256" key="2">
    <source>
        <dbReference type="ARBA" id="ARBA00022723"/>
    </source>
</evidence>
<dbReference type="PROSITE" id="PS51409">
    <property type="entry name" value="ARGINASE_2"/>
    <property type="match status" value="1"/>
</dbReference>
<dbReference type="SUPFAM" id="SSF52768">
    <property type="entry name" value="Arginase/deacetylase"/>
    <property type="match status" value="1"/>
</dbReference>
<sequence length="177" mass="19165">MEAQYERFDSGTIGPVDASRVPRFAGIATFARLPRLEEVPRADIAVVGIRGPLFNRRDLRDDQRLGFAIISANEIEEEGIASAISRMHARVGNRPVYLSVDIDVLDPAHAPGTGTPEAGGLSSRELLRLLREFSKLNLIGADLVEVAPPYDHAQLTGIAAAHVIFEIISAMAVTIVK</sequence>
<keyword evidence="3 4" id="KW-0378">Hydrolase</keyword>
<dbReference type="PROSITE" id="PS01053">
    <property type="entry name" value="ARGINASE_1"/>
    <property type="match status" value="1"/>
</dbReference>
<reference evidence="5 6" key="1">
    <citation type="submission" date="2019-09" db="EMBL/GenBank/DDBJ databases">
        <title>Phylogeny of genus Pseudoclavibacter and closely related genus.</title>
        <authorList>
            <person name="Li Y."/>
        </authorList>
    </citation>
    <scope>NUCLEOTIDE SEQUENCE [LARGE SCALE GENOMIC DNA]</scope>
    <source>
        <strain evidence="5 6">KCTC 13959</strain>
    </source>
</reference>
<keyword evidence="6" id="KW-1185">Reference proteome</keyword>
<comment type="caution">
    <text evidence="5">The sequence shown here is derived from an EMBL/GenBank/DDBJ whole genome shotgun (WGS) entry which is preliminary data.</text>
</comment>